<dbReference type="RefSeq" id="XP_008612735.1">
    <property type="nucleotide sequence ID" value="XM_008614513.1"/>
</dbReference>
<dbReference type="SUPFAM" id="SSF48452">
    <property type="entry name" value="TPR-like"/>
    <property type="match status" value="1"/>
</dbReference>
<evidence type="ECO:0000313" key="2">
    <source>
        <dbReference type="EMBL" id="EQC33940.1"/>
    </source>
</evidence>
<sequence>MALVRAAAAVASLLATTCCGKEFSASVSEIDVIPLMPYEPYTLPRMRWADLNRALGSEAGDKMLKTTEIDTLLGKIGVLKEDKAAFDKLSSMEVQALYGDSEFEKEKDVLVALELYGEGDVASGIEILEQLQSYIERTRGKDHPLYANGLADLGLGYMLQRDFTKSHELLIAAMTLDEANQDNFGVYNLAASINLMGTSALRSGGGQFEALSAAYETAFNALHKIEHPARYEIVANMANMYRMHWRPLRAIQMFKIAKQFDAPPRYSGDVAHGLGLSYLMMGEAKQAKDLFQSAIESYKLHGKDTTRSHVDATFQLATAEIMLGQYGRALRHLQTLRKSTHVDANPLAQALVMTTLGQCLVEMGYVEQSIAMLAAALARLESAEPVAAANDLAPYLPFIHIKLLHWTATAHEKQDANATATAAHHTTAYERSAYVLGENHRVTQLHQAKITS</sequence>
<dbReference type="GeneID" id="19949348"/>
<dbReference type="OMA" id="HPARYEI"/>
<protein>
    <recommendedName>
        <fullName evidence="4">MalT-like TPR region domain-containing protein</fullName>
    </recommendedName>
</protein>
<accession>T0QJM2</accession>
<dbReference type="InParanoid" id="T0QJM2"/>
<dbReference type="EMBL" id="JH767157">
    <property type="protein sequence ID" value="EQC33940.1"/>
    <property type="molecule type" value="Genomic_DNA"/>
</dbReference>
<evidence type="ECO:0000256" key="1">
    <source>
        <dbReference type="SAM" id="SignalP"/>
    </source>
</evidence>
<dbReference type="Pfam" id="PF13174">
    <property type="entry name" value="TPR_6"/>
    <property type="match status" value="1"/>
</dbReference>
<dbReference type="AlphaFoldDB" id="T0QJM2"/>
<feature type="signal peptide" evidence="1">
    <location>
        <begin position="1"/>
        <end position="20"/>
    </location>
</feature>
<evidence type="ECO:0008006" key="4">
    <source>
        <dbReference type="Google" id="ProtNLM"/>
    </source>
</evidence>
<keyword evidence="1" id="KW-0732">Signal</keyword>
<name>T0QJM2_SAPDV</name>
<organism evidence="2 3">
    <name type="scientific">Saprolegnia diclina (strain VS20)</name>
    <dbReference type="NCBI Taxonomy" id="1156394"/>
    <lineage>
        <taxon>Eukaryota</taxon>
        <taxon>Sar</taxon>
        <taxon>Stramenopiles</taxon>
        <taxon>Oomycota</taxon>
        <taxon>Saprolegniomycetes</taxon>
        <taxon>Saprolegniales</taxon>
        <taxon>Saprolegniaceae</taxon>
        <taxon>Saprolegnia</taxon>
    </lineage>
</organism>
<dbReference type="VEuPathDB" id="FungiDB:SDRG_08621"/>
<keyword evidence="3" id="KW-1185">Reference proteome</keyword>
<feature type="chain" id="PRO_5004583406" description="MalT-like TPR region domain-containing protein" evidence="1">
    <location>
        <begin position="21"/>
        <end position="452"/>
    </location>
</feature>
<gene>
    <name evidence="2" type="ORF">SDRG_08621</name>
</gene>
<dbReference type="InterPro" id="IPR019734">
    <property type="entry name" value="TPR_rpt"/>
</dbReference>
<proteinExistence type="predicted"/>
<dbReference type="Proteomes" id="UP000030762">
    <property type="component" value="Unassembled WGS sequence"/>
</dbReference>
<dbReference type="Gene3D" id="1.25.40.10">
    <property type="entry name" value="Tetratricopeptide repeat domain"/>
    <property type="match status" value="2"/>
</dbReference>
<dbReference type="InterPro" id="IPR011990">
    <property type="entry name" value="TPR-like_helical_dom_sf"/>
</dbReference>
<dbReference type="OrthoDB" id="66424at2759"/>
<evidence type="ECO:0000313" key="3">
    <source>
        <dbReference type="Proteomes" id="UP000030762"/>
    </source>
</evidence>
<reference evidence="2 3" key="1">
    <citation type="submission" date="2012-04" db="EMBL/GenBank/DDBJ databases">
        <title>The Genome Sequence of Saprolegnia declina VS20.</title>
        <authorList>
            <consortium name="The Broad Institute Genome Sequencing Platform"/>
            <person name="Russ C."/>
            <person name="Nusbaum C."/>
            <person name="Tyler B."/>
            <person name="van West P."/>
            <person name="Dieguez-Uribeondo J."/>
            <person name="de Bruijn I."/>
            <person name="Tripathy S."/>
            <person name="Jiang R."/>
            <person name="Young S.K."/>
            <person name="Zeng Q."/>
            <person name="Gargeya S."/>
            <person name="Fitzgerald M."/>
            <person name="Haas B."/>
            <person name="Abouelleil A."/>
            <person name="Alvarado L."/>
            <person name="Arachchi H.M."/>
            <person name="Berlin A."/>
            <person name="Chapman S.B."/>
            <person name="Goldberg J."/>
            <person name="Griggs A."/>
            <person name="Gujja S."/>
            <person name="Hansen M."/>
            <person name="Howarth C."/>
            <person name="Imamovic A."/>
            <person name="Larimer J."/>
            <person name="McCowen C."/>
            <person name="Montmayeur A."/>
            <person name="Murphy C."/>
            <person name="Neiman D."/>
            <person name="Pearson M."/>
            <person name="Priest M."/>
            <person name="Roberts A."/>
            <person name="Saif S."/>
            <person name="Shea T."/>
            <person name="Sisk P."/>
            <person name="Sykes S."/>
            <person name="Wortman J."/>
            <person name="Nusbaum C."/>
            <person name="Birren B."/>
        </authorList>
    </citation>
    <scope>NUCLEOTIDE SEQUENCE [LARGE SCALE GENOMIC DNA]</scope>
    <source>
        <strain evidence="2 3">VS20</strain>
    </source>
</reference>